<dbReference type="GO" id="GO:0005737">
    <property type="term" value="C:cytoplasm"/>
    <property type="evidence" value="ECO:0007669"/>
    <property type="project" value="TreeGrafter"/>
</dbReference>
<dbReference type="InParanoid" id="A0A3Q1JSW2"/>
<dbReference type="GO" id="GO:0006082">
    <property type="term" value="P:organic acid metabolic process"/>
    <property type="evidence" value="ECO:0007669"/>
    <property type="project" value="TreeGrafter"/>
</dbReference>
<evidence type="ECO:0000256" key="5">
    <source>
        <dbReference type="ARBA" id="ARBA00023004"/>
    </source>
</evidence>
<evidence type="ECO:0000256" key="6">
    <source>
        <dbReference type="PIRSR" id="PIRSR602401-1"/>
    </source>
</evidence>
<dbReference type="PRINTS" id="PR00385">
    <property type="entry name" value="P450"/>
</dbReference>
<dbReference type="Proteomes" id="UP000265040">
    <property type="component" value="Chromosome 4"/>
</dbReference>
<keyword evidence="9" id="KW-1185">Reference proteome</keyword>
<protein>
    <submittedName>
        <fullName evidence="8">Uncharacterized protein</fullName>
    </submittedName>
</protein>
<dbReference type="PROSITE" id="PS00086">
    <property type="entry name" value="CYTOCHROME_P450"/>
    <property type="match status" value="1"/>
</dbReference>
<dbReference type="GO" id="GO:0020037">
    <property type="term" value="F:heme binding"/>
    <property type="evidence" value="ECO:0007669"/>
    <property type="project" value="InterPro"/>
</dbReference>
<dbReference type="InterPro" id="IPR050182">
    <property type="entry name" value="Cytochrome_P450_fam2"/>
</dbReference>
<dbReference type="GeneTree" id="ENSGT00950000182879"/>
<dbReference type="Ensembl" id="ENSATET00000034791.3">
    <property type="protein sequence ID" value="ENSATEP00000034293.1"/>
    <property type="gene ID" value="ENSATEG00000023563.3"/>
</dbReference>
<reference evidence="8" key="3">
    <citation type="submission" date="2025-09" db="UniProtKB">
        <authorList>
            <consortium name="Ensembl"/>
        </authorList>
    </citation>
    <scope>IDENTIFICATION</scope>
</reference>
<reference evidence="8" key="1">
    <citation type="submission" date="2021-04" db="EMBL/GenBank/DDBJ databases">
        <authorList>
            <consortium name="Wellcome Sanger Institute Data Sharing"/>
        </authorList>
    </citation>
    <scope>NUCLEOTIDE SEQUENCE [LARGE SCALE GENOMIC DNA]</scope>
</reference>
<evidence type="ECO:0000256" key="3">
    <source>
        <dbReference type="ARBA" id="ARBA00022617"/>
    </source>
</evidence>
<dbReference type="GO" id="GO:0016712">
    <property type="term" value="F:oxidoreductase activity, acting on paired donors, with incorporation or reduction of molecular oxygen, reduced flavin or flavoprotein as one donor, and incorporation of one atom of oxygen"/>
    <property type="evidence" value="ECO:0007669"/>
    <property type="project" value="TreeGrafter"/>
</dbReference>
<reference evidence="8" key="2">
    <citation type="submission" date="2025-08" db="UniProtKB">
        <authorList>
            <consortium name="Ensembl"/>
        </authorList>
    </citation>
    <scope>IDENTIFICATION</scope>
</reference>
<evidence type="ECO:0000313" key="9">
    <source>
        <dbReference type="Proteomes" id="UP000265040"/>
    </source>
</evidence>
<comment type="cofactor">
    <cofactor evidence="1 6">
        <name>heme</name>
        <dbReference type="ChEBI" id="CHEBI:30413"/>
    </cofactor>
</comment>
<name>A0A3Q1JSW2_ANATE</name>
<keyword evidence="7" id="KW-0503">Monooxygenase</keyword>
<organism evidence="8 9">
    <name type="scientific">Anabas testudineus</name>
    <name type="common">Climbing perch</name>
    <name type="synonym">Anthias testudineus</name>
    <dbReference type="NCBI Taxonomy" id="64144"/>
    <lineage>
        <taxon>Eukaryota</taxon>
        <taxon>Metazoa</taxon>
        <taxon>Chordata</taxon>
        <taxon>Craniata</taxon>
        <taxon>Vertebrata</taxon>
        <taxon>Euteleostomi</taxon>
        <taxon>Actinopterygii</taxon>
        <taxon>Neopterygii</taxon>
        <taxon>Teleostei</taxon>
        <taxon>Neoteleostei</taxon>
        <taxon>Acanthomorphata</taxon>
        <taxon>Anabantaria</taxon>
        <taxon>Anabantiformes</taxon>
        <taxon>Anabantoidei</taxon>
        <taxon>Anabantidae</taxon>
        <taxon>Anabas</taxon>
    </lineage>
</organism>
<dbReference type="InterPro" id="IPR002401">
    <property type="entry name" value="Cyt_P450_E_grp-I"/>
</dbReference>
<feature type="binding site" description="axial binding residue" evidence="6">
    <location>
        <position position="75"/>
    </location>
    <ligand>
        <name>heme</name>
        <dbReference type="ChEBI" id="CHEBI:30413"/>
    </ligand>
    <ligandPart>
        <name>Fe</name>
        <dbReference type="ChEBI" id="CHEBI:18248"/>
    </ligandPart>
</feature>
<dbReference type="PANTHER" id="PTHR24300">
    <property type="entry name" value="CYTOCHROME P450 508A4-RELATED"/>
    <property type="match status" value="1"/>
</dbReference>
<dbReference type="PANTHER" id="PTHR24300:SF301">
    <property type="entry name" value="CYP2J25 PROTEIN-RELATED"/>
    <property type="match status" value="1"/>
</dbReference>
<dbReference type="InterPro" id="IPR036396">
    <property type="entry name" value="Cyt_P450_sf"/>
</dbReference>
<dbReference type="Gene3D" id="1.10.630.10">
    <property type="entry name" value="Cytochrome P450"/>
    <property type="match status" value="1"/>
</dbReference>
<evidence type="ECO:0000256" key="7">
    <source>
        <dbReference type="RuleBase" id="RU000461"/>
    </source>
</evidence>
<sequence length="128" mass="14673">VTDRENMPYTDADTILDKYTIPKGTIILATLNSVLHDESMWETPHSFNPQHFLDQEGKFRKREAFLPFSAGKRVCIGEQLARMELFLFFTSLLQRFSFSAPPGEQPTLEFTLGAMRSPKPYRLCAVAR</sequence>
<dbReference type="GO" id="GO:0005506">
    <property type="term" value="F:iron ion binding"/>
    <property type="evidence" value="ECO:0007669"/>
    <property type="project" value="InterPro"/>
</dbReference>
<keyword evidence="7" id="KW-0560">Oxidoreductase</keyword>
<dbReference type="GO" id="GO:0006805">
    <property type="term" value="P:xenobiotic metabolic process"/>
    <property type="evidence" value="ECO:0007669"/>
    <property type="project" value="TreeGrafter"/>
</dbReference>
<dbReference type="OrthoDB" id="2789670at2759"/>
<comment type="similarity">
    <text evidence="2 7">Belongs to the cytochrome P450 family.</text>
</comment>
<keyword evidence="4 6" id="KW-0479">Metal-binding</keyword>
<evidence type="ECO:0000256" key="4">
    <source>
        <dbReference type="ARBA" id="ARBA00022723"/>
    </source>
</evidence>
<evidence type="ECO:0000313" key="8">
    <source>
        <dbReference type="Ensembl" id="ENSATEP00000034293.1"/>
    </source>
</evidence>
<accession>A0A3Q1JSW2</accession>
<dbReference type="Pfam" id="PF00067">
    <property type="entry name" value="p450"/>
    <property type="match status" value="1"/>
</dbReference>
<proteinExistence type="inferred from homology"/>
<dbReference type="PRINTS" id="PR00463">
    <property type="entry name" value="EP450I"/>
</dbReference>
<dbReference type="OMA" id="FMETTID"/>
<dbReference type="InterPro" id="IPR001128">
    <property type="entry name" value="Cyt_P450"/>
</dbReference>
<dbReference type="SUPFAM" id="SSF48264">
    <property type="entry name" value="Cytochrome P450"/>
    <property type="match status" value="1"/>
</dbReference>
<evidence type="ECO:0000256" key="2">
    <source>
        <dbReference type="ARBA" id="ARBA00010617"/>
    </source>
</evidence>
<evidence type="ECO:0000256" key="1">
    <source>
        <dbReference type="ARBA" id="ARBA00001971"/>
    </source>
</evidence>
<dbReference type="AlphaFoldDB" id="A0A3Q1JSW2"/>
<dbReference type="InterPro" id="IPR017972">
    <property type="entry name" value="Cyt_P450_CS"/>
</dbReference>
<keyword evidence="5 6" id="KW-0408">Iron</keyword>
<dbReference type="STRING" id="64144.ENSATEP00000034293"/>
<keyword evidence="3 6" id="KW-0349">Heme</keyword>